<keyword evidence="4" id="KW-0378">Hydrolase</keyword>
<dbReference type="PANTHER" id="PTHR21666">
    <property type="entry name" value="PEPTIDASE-RELATED"/>
    <property type="match status" value="1"/>
</dbReference>
<feature type="compositionally biased region" description="Acidic residues" evidence="7">
    <location>
        <begin position="47"/>
        <end position="61"/>
    </location>
</feature>
<keyword evidence="3" id="KW-0479">Metal-binding</keyword>
<dbReference type="EMBL" id="JAFBWN010000002">
    <property type="protein sequence ID" value="MBM2353724.1"/>
    <property type="molecule type" value="Genomic_DNA"/>
</dbReference>
<evidence type="ECO:0000256" key="5">
    <source>
        <dbReference type="ARBA" id="ARBA00022833"/>
    </source>
</evidence>
<evidence type="ECO:0000256" key="7">
    <source>
        <dbReference type="SAM" id="MobiDB-lite"/>
    </source>
</evidence>
<dbReference type="GO" id="GO:0046872">
    <property type="term" value="F:metal ion binding"/>
    <property type="evidence" value="ECO:0007669"/>
    <property type="project" value="UniProtKB-KW"/>
</dbReference>
<reference evidence="9" key="1">
    <citation type="submission" date="2021-01" db="EMBL/GenBank/DDBJ databases">
        <title>Diatom-associated Roseobacters Show Island Model of Population Structure.</title>
        <authorList>
            <person name="Qu L."/>
            <person name="Feng X."/>
            <person name="Chen Y."/>
            <person name="Li L."/>
            <person name="Wang X."/>
            <person name="Hu Z."/>
            <person name="Wang H."/>
            <person name="Luo H."/>
        </authorList>
    </citation>
    <scope>NUCLEOTIDE SEQUENCE</scope>
    <source>
        <strain evidence="9">SM26-45</strain>
    </source>
</reference>
<dbReference type="Gene3D" id="2.70.70.10">
    <property type="entry name" value="Glucose Permease (Domain IIA)"/>
    <property type="match status" value="1"/>
</dbReference>
<dbReference type="InterPro" id="IPR016047">
    <property type="entry name" value="M23ase_b-sheet_dom"/>
</dbReference>
<protein>
    <submittedName>
        <fullName evidence="9">M23 family metallopeptidase</fullName>
    </submittedName>
</protein>
<keyword evidence="6" id="KW-0482">Metalloprotease</keyword>
<dbReference type="PANTHER" id="PTHR21666:SF288">
    <property type="entry name" value="CELL DIVISION PROTEIN YTFB"/>
    <property type="match status" value="1"/>
</dbReference>
<gene>
    <name evidence="9" type="ORF">JQX14_04210</name>
</gene>
<organism evidence="9 10">
    <name type="scientific">Pseudosulfitobacter pseudonitzschiae</name>
    <dbReference type="NCBI Taxonomy" id="1402135"/>
    <lineage>
        <taxon>Bacteria</taxon>
        <taxon>Pseudomonadati</taxon>
        <taxon>Pseudomonadota</taxon>
        <taxon>Alphaproteobacteria</taxon>
        <taxon>Rhodobacterales</taxon>
        <taxon>Roseobacteraceae</taxon>
        <taxon>Pseudosulfitobacter</taxon>
    </lineage>
</organism>
<evidence type="ECO:0000313" key="10">
    <source>
        <dbReference type="Proteomes" id="UP000809337"/>
    </source>
</evidence>
<evidence type="ECO:0000259" key="8">
    <source>
        <dbReference type="Pfam" id="PF01551"/>
    </source>
</evidence>
<dbReference type="AlphaFoldDB" id="A0A9Q2RW66"/>
<dbReference type="GO" id="GO:0006508">
    <property type="term" value="P:proteolysis"/>
    <property type="evidence" value="ECO:0007669"/>
    <property type="project" value="UniProtKB-KW"/>
</dbReference>
<dbReference type="Gene3D" id="3.10.450.350">
    <property type="match status" value="2"/>
</dbReference>
<dbReference type="CDD" id="cd12797">
    <property type="entry name" value="M23_peptidase"/>
    <property type="match status" value="1"/>
</dbReference>
<proteinExistence type="predicted"/>
<dbReference type="InterPro" id="IPR011055">
    <property type="entry name" value="Dup_hybrid_motif"/>
</dbReference>
<dbReference type="InterPro" id="IPR050570">
    <property type="entry name" value="Cell_wall_metabolism_enzyme"/>
</dbReference>
<dbReference type="GO" id="GO:0004222">
    <property type="term" value="F:metalloendopeptidase activity"/>
    <property type="evidence" value="ECO:0007669"/>
    <property type="project" value="TreeGrafter"/>
</dbReference>
<name>A0A9Q2RW66_9RHOB</name>
<evidence type="ECO:0000256" key="4">
    <source>
        <dbReference type="ARBA" id="ARBA00022801"/>
    </source>
</evidence>
<evidence type="ECO:0000256" key="6">
    <source>
        <dbReference type="ARBA" id="ARBA00023049"/>
    </source>
</evidence>
<sequence length="425" mass="45756">MRLRYWTAMFAAGGIAIGLSYLVDTPAEHAKAAPDAARTDQSGDKSIEDDEVASVETDADPDTPTAAKDTETWTQVVGMGDSLSGLLAKAGLDTETSRKVILAIGSEFDVRHLKPGHRLALELSDDGLPQTATLEIDDGSRIQATFGEAPSVQRLEPELVSVRHAGEATVNSSIFAALDGAGIPTRFATDLELILGETFDLRTQLAGGEHIRLMWREHSSGDRVVGDPTIDFAQLDLADGRYEILWPDDNSRRTTIFKDGELLQTFDQPIRGARLSSAYGLRMHPVHGTVRMHSGLDFATRQGAAVEATQRGKVSFMGKRSGYGTVVELDHGNGVQTLYAHLSAMNEKLEIGQQIDAGTQIGRAGSTGTSTAPHLHYEIRVDGTPVSPLADTQLRGSSSRARTKNSLLLVGEMQTELDRLLASRG</sequence>
<dbReference type="Proteomes" id="UP000809337">
    <property type="component" value="Unassembled WGS sequence"/>
</dbReference>
<keyword evidence="5" id="KW-0862">Zinc</keyword>
<evidence type="ECO:0000256" key="3">
    <source>
        <dbReference type="ARBA" id="ARBA00022723"/>
    </source>
</evidence>
<dbReference type="Pfam" id="PF01551">
    <property type="entry name" value="Peptidase_M23"/>
    <property type="match status" value="1"/>
</dbReference>
<accession>A0A9Q2RW66</accession>
<evidence type="ECO:0000256" key="2">
    <source>
        <dbReference type="ARBA" id="ARBA00022670"/>
    </source>
</evidence>
<feature type="domain" description="M23ase beta-sheet core" evidence="8">
    <location>
        <begin position="291"/>
        <end position="388"/>
    </location>
</feature>
<comment type="caution">
    <text evidence="9">The sequence shown here is derived from an EMBL/GenBank/DDBJ whole genome shotgun (WGS) entry which is preliminary data.</text>
</comment>
<dbReference type="SUPFAM" id="SSF51261">
    <property type="entry name" value="Duplicated hybrid motif"/>
    <property type="match status" value="1"/>
</dbReference>
<evidence type="ECO:0000256" key="1">
    <source>
        <dbReference type="ARBA" id="ARBA00001947"/>
    </source>
</evidence>
<evidence type="ECO:0000313" key="9">
    <source>
        <dbReference type="EMBL" id="MBM2353724.1"/>
    </source>
</evidence>
<feature type="compositionally biased region" description="Basic and acidic residues" evidence="7">
    <location>
        <begin position="32"/>
        <end position="46"/>
    </location>
</feature>
<keyword evidence="2" id="KW-0645">Protease</keyword>
<comment type="cofactor">
    <cofactor evidence="1">
        <name>Zn(2+)</name>
        <dbReference type="ChEBI" id="CHEBI:29105"/>
    </cofactor>
</comment>
<feature type="region of interest" description="Disordered" evidence="7">
    <location>
        <begin position="32"/>
        <end position="68"/>
    </location>
</feature>